<name>A0A1X0S3I1_RHIZD</name>
<proteinExistence type="predicted"/>
<gene>
    <name evidence="1" type="ORF">BCV71DRAFT_178778</name>
</gene>
<dbReference type="EMBL" id="KV921322">
    <property type="protein sequence ID" value="ORE18804.1"/>
    <property type="molecule type" value="Genomic_DNA"/>
</dbReference>
<evidence type="ECO:0000313" key="2">
    <source>
        <dbReference type="Proteomes" id="UP000242381"/>
    </source>
</evidence>
<feature type="non-terminal residue" evidence="1">
    <location>
        <position position="1"/>
    </location>
</feature>
<sequence length="72" mass="7999">SGQKTIGFMEAKPISIAHHTSKINIDLIRLGLMGKNAIDVYNLKSAFLIQAVGMNLTFYLLQKKICGCVFNR</sequence>
<dbReference type="Proteomes" id="UP000242381">
    <property type="component" value="Unassembled WGS sequence"/>
</dbReference>
<reference evidence="1 2" key="1">
    <citation type="journal article" date="2016" name="Proc. Natl. Acad. Sci. U.S.A.">
        <title>Lipid metabolic changes in an early divergent fungus govern the establishment of a mutualistic symbiosis with endobacteria.</title>
        <authorList>
            <person name="Lastovetsky O.A."/>
            <person name="Gaspar M.L."/>
            <person name="Mondo S.J."/>
            <person name="LaButti K.M."/>
            <person name="Sandor L."/>
            <person name="Grigoriev I.V."/>
            <person name="Henry S.A."/>
            <person name="Pawlowska T.E."/>
        </authorList>
    </citation>
    <scope>NUCLEOTIDE SEQUENCE [LARGE SCALE GENOMIC DNA]</scope>
    <source>
        <strain evidence="1 2">ATCC 11559</strain>
    </source>
</reference>
<protein>
    <submittedName>
        <fullName evidence="1">Uncharacterized protein</fullName>
    </submittedName>
</protein>
<organism evidence="1 2">
    <name type="scientific">Rhizopus microsporus</name>
    <dbReference type="NCBI Taxonomy" id="58291"/>
    <lineage>
        <taxon>Eukaryota</taxon>
        <taxon>Fungi</taxon>
        <taxon>Fungi incertae sedis</taxon>
        <taxon>Mucoromycota</taxon>
        <taxon>Mucoromycotina</taxon>
        <taxon>Mucoromycetes</taxon>
        <taxon>Mucorales</taxon>
        <taxon>Mucorineae</taxon>
        <taxon>Rhizopodaceae</taxon>
        <taxon>Rhizopus</taxon>
    </lineage>
</organism>
<evidence type="ECO:0000313" key="1">
    <source>
        <dbReference type="EMBL" id="ORE18804.1"/>
    </source>
</evidence>
<accession>A0A1X0S3I1</accession>
<dbReference type="AlphaFoldDB" id="A0A1X0S3I1"/>